<dbReference type="Pfam" id="PF26138">
    <property type="entry name" value="DUF8040"/>
    <property type="match status" value="1"/>
</dbReference>
<dbReference type="InterPro" id="IPR045249">
    <property type="entry name" value="HARBI1-like"/>
</dbReference>
<evidence type="ECO:0000256" key="2">
    <source>
        <dbReference type="ARBA" id="ARBA00004123"/>
    </source>
</evidence>
<dbReference type="Proteomes" id="UP000663760">
    <property type="component" value="Chromosome 1"/>
</dbReference>
<dbReference type="Pfam" id="PF13359">
    <property type="entry name" value="DDE_Tnp_4"/>
    <property type="match status" value="1"/>
</dbReference>
<dbReference type="InterPro" id="IPR058353">
    <property type="entry name" value="DUF8040"/>
</dbReference>
<sequence length="420" mass="47358">MDSDSNCDSEEEEFDRRKRAACAAVMAACMVIIPILRKEIDREECHAGEHDSESIPPDIARDSKRERYIRKIIRSTDKTCIDMTRMNKASFHHLCGVLRSRGLLRDTLYVSVEEQLVMFLNTVGHGMSNRIISRNFARSGETVSRYFNIVLKAIGSLKDDYIRGPPPSPPPDVTSDTRYWPWFKDCVGAIDGTHLPASVPAEIRSRFRGQEELPTQNILAAVNFDLTFSYVLAGWEGSADDSKILNDALERENGLTVPEGKYYLVDNPRMAGPGFISPYPGVRHRPPGFEDGDGNPPTSAEELFNWRHSSLRARMEHALGVLKARFRFLTSSPQFPFLTQVDIVLVCCILHNMIIEFDPTDEILSEYSSQGDPTAQSRQCSSRDNEENESGTSNGYFAEWCGRRDAIAEEMWKDFVAING</sequence>
<keyword evidence="12" id="KW-1185">Reference proteome</keyword>
<dbReference type="EMBL" id="LR746264">
    <property type="protein sequence ID" value="CAA7388123.1"/>
    <property type="molecule type" value="Genomic_DNA"/>
</dbReference>
<proteinExistence type="inferred from homology"/>
<dbReference type="PANTHER" id="PTHR22930">
    <property type="match status" value="1"/>
</dbReference>
<dbReference type="PANTHER" id="PTHR22930:SF259">
    <property type="entry name" value="OS08G0106900 PROTEIN"/>
    <property type="match status" value="1"/>
</dbReference>
<evidence type="ECO:0000259" key="9">
    <source>
        <dbReference type="Pfam" id="PF13359"/>
    </source>
</evidence>
<dbReference type="OrthoDB" id="785961at2759"/>
<keyword evidence="4" id="KW-0540">Nuclease</keyword>
<evidence type="ECO:0000256" key="3">
    <source>
        <dbReference type="ARBA" id="ARBA00006958"/>
    </source>
</evidence>
<keyword evidence="5" id="KW-0479">Metal-binding</keyword>
<dbReference type="AlphaFoldDB" id="A0A7I8JWS5"/>
<evidence type="ECO:0000256" key="4">
    <source>
        <dbReference type="ARBA" id="ARBA00022722"/>
    </source>
</evidence>
<feature type="domain" description="DUF8040" evidence="10">
    <location>
        <begin position="65"/>
        <end position="154"/>
    </location>
</feature>
<keyword evidence="7" id="KW-0539">Nucleus</keyword>
<feature type="region of interest" description="Disordered" evidence="8">
    <location>
        <begin position="367"/>
        <end position="392"/>
    </location>
</feature>
<reference evidence="11" key="1">
    <citation type="submission" date="2020-02" db="EMBL/GenBank/DDBJ databases">
        <authorList>
            <person name="Scholz U."/>
            <person name="Mascher M."/>
            <person name="Fiebig A."/>
        </authorList>
    </citation>
    <scope>NUCLEOTIDE SEQUENCE</scope>
</reference>
<comment type="similarity">
    <text evidence="3">Belongs to the HARBI1 family.</text>
</comment>
<evidence type="ECO:0000256" key="7">
    <source>
        <dbReference type="ARBA" id="ARBA00023242"/>
    </source>
</evidence>
<evidence type="ECO:0000256" key="1">
    <source>
        <dbReference type="ARBA" id="ARBA00001968"/>
    </source>
</evidence>
<comment type="cofactor">
    <cofactor evidence="1">
        <name>a divalent metal cation</name>
        <dbReference type="ChEBI" id="CHEBI:60240"/>
    </cofactor>
</comment>
<evidence type="ECO:0000313" key="12">
    <source>
        <dbReference type="Proteomes" id="UP000663760"/>
    </source>
</evidence>
<dbReference type="GO" id="GO:0005634">
    <property type="term" value="C:nucleus"/>
    <property type="evidence" value="ECO:0007669"/>
    <property type="project" value="UniProtKB-SubCell"/>
</dbReference>
<evidence type="ECO:0000259" key="10">
    <source>
        <dbReference type="Pfam" id="PF26138"/>
    </source>
</evidence>
<dbReference type="GO" id="GO:0004518">
    <property type="term" value="F:nuclease activity"/>
    <property type="evidence" value="ECO:0007669"/>
    <property type="project" value="UniProtKB-KW"/>
</dbReference>
<name>A0A7I8JWS5_SPIIN</name>
<evidence type="ECO:0000313" key="11">
    <source>
        <dbReference type="EMBL" id="CAA7388123.1"/>
    </source>
</evidence>
<feature type="domain" description="DDE Tnp4" evidence="9">
    <location>
        <begin position="190"/>
        <end position="352"/>
    </location>
</feature>
<accession>A0A7I8JWS5</accession>
<keyword evidence="6" id="KW-0378">Hydrolase</keyword>
<evidence type="ECO:0000256" key="5">
    <source>
        <dbReference type="ARBA" id="ARBA00022723"/>
    </source>
</evidence>
<evidence type="ECO:0000256" key="6">
    <source>
        <dbReference type="ARBA" id="ARBA00022801"/>
    </source>
</evidence>
<comment type="subcellular location">
    <subcellularLocation>
        <location evidence="2">Nucleus</location>
    </subcellularLocation>
</comment>
<feature type="compositionally biased region" description="Polar residues" evidence="8">
    <location>
        <begin position="367"/>
        <end position="382"/>
    </location>
</feature>
<dbReference type="GO" id="GO:0046872">
    <property type="term" value="F:metal ion binding"/>
    <property type="evidence" value="ECO:0007669"/>
    <property type="project" value="UniProtKB-KW"/>
</dbReference>
<organism evidence="11 12">
    <name type="scientific">Spirodela intermedia</name>
    <name type="common">Intermediate duckweed</name>
    <dbReference type="NCBI Taxonomy" id="51605"/>
    <lineage>
        <taxon>Eukaryota</taxon>
        <taxon>Viridiplantae</taxon>
        <taxon>Streptophyta</taxon>
        <taxon>Embryophyta</taxon>
        <taxon>Tracheophyta</taxon>
        <taxon>Spermatophyta</taxon>
        <taxon>Magnoliopsida</taxon>
        <taxon>Liliopsida</taxon>
        <taxon>Araceae</taxon>
        <taxon>Lemnoideae</taxon>
        <taxon>Spirodela</taxon>
    </lineage>
</organism>
<dbReference type="GO" id="GO:0016787">
    <property type="term" value="F:hydrolase activity"/>
    <property type="evidence" value="ECO:0007669"/>
    <property type="project" value="UniProtKB-KW"/>
</dbReference>
<protein>
    <submittedName>
        <fullName evidence="11">Uncharacterized protein</fullName>
    </submittedName>
</protein>
<gene>
    <name evidence="11" type="ORF">SI8410_01000425</name>
</gene>
<evidence type="ECO:0000256" key="8">
    <source>
        <dbReference type="SAM" id="MobiDB-lite"/>
    </source>
</evidence>
<dbReference type="InterPro" id="IPR027806">
    <property type="entry name" value="HARBI1_dom"/>
</dbReference>